<keyword evidence="5" id="KW-0406">Ion transport</keyword>
<dbReference type="PANTHER" id="PTHR43427">
    <property type="entry name" value="CHLORIDE CHANNEL PROTEIN CLC-E"/>
    <property type="match status" value="1"/>
</dbReference>
<proteinExistence type="predicted"/>
<organism evidence="11 12">
    <name type="scientific">Rhizobium oryziradicis</name>
    <dbReference type="NCBI Taxonomy" id="1867956"/>
    <lineage>
        <taxon>Bacteria</taxon>
        <taxon>Pseudomonadati</taxon>
        <taxon>Pseudomonadota</taxon>
        <taxon>Alphaproteobacteria</taxon>
        <taxon>Hyphomicrobiales</taxon>
        <taxon>Rhizobiaceae</taxon>
        <taxon>Rhizobium/Agrobacterium group</taxon>
        <taxon>Rhizobium</taxon>
    </lineage>
</organism>
<dbReference type="Pfam" id="PF00654">
    <property type="entry name" value="Voltage_CLC"/>
    <property type="match status" value="1"/>
</dbReference>
<evidence type="ECO:0000256" key="6">
    <source>
        <dbReference type="ARBA" id="ARBA00023136"/>
    </source>
</evidence>
<dbReference type="GO" id="GO:0034707">
    <property type="term" value="C:chloride channel complex"/>
    <property type="evidence" value="ECO:0007669"/>
    <property type="project" value="UniProtKB-KW"/>
</dbReference>
<evidence type="ECO:0000256" key="1">
    <source>
        <dbReference type="ARBA" id="ARBA00004141"/>
    </source>
</evidence>
<dbReference type="RefSeq" id="WP_075641759.1">
    <property type="nucleotide sequence ID" value="NZ_MKIM01000033.1"/>
</dbReference>
<keyword evidence="4 10" id="KW-1133">Transmembrane helix</keyword>
<keyword evidence="6 10" id="KW-0472">Membrane</keyword>
<dbReference type="Gene3D" id="1.10.3080.10">
    <property type="entry name" value="Clc chloride channel"/>
    <property type="match status" value="1"/>
</dbReference>
<feature type="transmembrane region" description="Helical" evidence="10">
    <location>
        <begin position="319"/>
        <end position="343"/>
    </location>
</feature>
<gene>
    <name evidence="11" type="ORF">BJF95_12585</name>
</gene>
<dbReference type="AlphaFoldDB" id="A0A1Q8ZK75"/>
<reference evidence="11 12" key="1">
    <citation type="submission" date="2016-09" db="EMBL/GenBank/DDBJ databases">
        <title>Rhizobium oryziradicis sp. nov., isolated from the root of rice.</title>
        <authorList>
            <person name="Zhao J."/>
            <person name="Zhang X."/>
        </authorList>
    </citation>
    <scope>NUCLEOTIDE SEQUENCE [LARGE SCALE GENOMIC DNA]</scope>
    <source>
        <strain evidence="11 12">N19</strain>
    </source>
</reference>
<dbReference type="PANTHER" id="PTHR43427:SF6">
    <property type="entry name" value="CHLORIDE CHANNEL PROTEIN CLC-E"/>
    <property type="match status" value="1"/>
</dbReference>
<evidence type="ECO:0000256" key="2">
    <source>
        <dbReference type="ARBA" id="ARBA00022448"/>
    </source>
</evidence>
<dbReference type="STRING" id="1867956.BJF95_12585"/>
<dbReference type="InterPro" id="IPR046342">
    <property type="entry name" value="CBS_dom_sf"/>
</dbReference>
<evidence type="ECO:0000256" key="5">
    <source>
        <dbReference type="ARBA" id="ARBA00023065"/>
    </source>
</evidence>
<feature type="transmembrane region" description="Helical" evidence="10">
    <location>
        <begin position="252"/>
        <end position="274"/>
    </location>
</feature>
<dbReference type="EMBL" id="MKIM01000033">
    <property type="protein sequence ID" value="OLP42288.1"/>
    <property type="molecule type" value="Genomic_DNA"/>
</dbReference>
<evidence type="ECO:0000256" key="8">
    <source>
        <dbReference type="ARBA" id="ARBA00023214"/>
    </source>
</evidence>
<sequence>MVNLDQSGGVKAATPDRKWFKIPHRLRAIVRADETWLVVLAAFIGVMAGGCVAFMVASIQWFHHVMFAIEGTEVSGAAYIEPWRAALLPAIGGMLLGLVGWISLRRARIAIIDPVEANALHGGRIPMGGSLLLVLQTMISNGFGASIGMEAGYTQIGSAIASRLGQIFHVRRGDLRILVGCGAAGAIAAAFDAPLTGAFYAFELIISTYSIASLAPVVVASITAVGVVRLLLTQPSFEVGFAGNLSASDYSLVLVMAIVSALVAIIMMRTVTLVEMLFAKSRLPVWIRPTIGGLCVGAMALVTPAVLSSGHSALHVGFGAYYTVPVLLTMICLKVLASAISIGSGFRGGLFFASLFLGAMLGKLVAIGWMILFGLQIPGLVVAIVGMCAMATAVLGAPLTMAFLALETTGSLPLTIAVLAAAVVSSVTARRIFGYSFATWRFHLRGESIRSAADIGWIRELTVGRMMRKDVRTVMDDTDIARLRRDFPLGATQRVIIVDRMDRYIGIVLIAEIHGEVPDGSTARDLVHFADTALLPNLNVREAMKAFSAAEADALAVIDSTESRKVIGLLAEQHAMRRYNEELDRRQNEGNPYT</sequence>
<feature type="transmembrane region" description="Helical" evidence="10">
    <location>
        <begin position="208"/>
        <end position="232"/>
    </location>
</feature>
<dbReference type="Gene3D" id="3.10.580.10">
    <property type="entry name" value="CBS-domain"/>
    <property type="match status" value="1"/>
</dbReference>
<dbReference type="GO" id="GO:0005254">
    <property type="term" value="F:chloride channel activity"/>
    <property type="evidence" value="ECO:0007669"/>
    <property type="project" value="UniProtKB-KW"/>
</dbReference>
<evidence type="ECO:0000256" key="9">
    <source>
        <dbReference type="ARBA" id="ARBA00023303"/>
    </source>
</evidence>
<feature type="transmembrane region" description="Helical" evidence="10">
    <location>
        <begin position="380"/>
        <end position="406"/>
    </location>
</feature>
<feature type="transmembrane region" description="Helical" evidence="10">
    <location>
        <begin position="177"/>
        <end position="202"/>
    </location>
</feature>
<dbReference type="SUPFAM" id="SSF54631">
    <property type="entry name" value="CBS-domain pair"/>
    <property type="match status" value="1"/>
</dbReference>
<keyword evidence="3 10" id="KW-0812">Transmembrane</keyword>
<feature type="transmembrane region" description="Helical" evidence="10">
    <location>
        <begin position="412"/>
        <end position="433"/>
    </location>
</feature>
<keyword evidence="2" id="KW-0813">Transport</keyword>
<evidence type="ECO:0000256" key="3">
    <source>
        <dbReference type="ARBA" id="ARBA00022692"/>
    </source>
</evidence>
<keyword evidence="12" id="KW-1185">Reference proteome</keyword>
<keyword evidence="7" id="KW-0869">Chloride channel</keyword>
<feature type="transmembrane region" description="Helical" evidence="10">
    <location>
        <begin position="349"/>
        <end position="373"/>
    </location>
</feature>
<evidence type="ECO:0000313" key="11">
    <source>
        <dbReference type="EMBL" id="OLP42288.1"/>
    </source>
</evidence>
<evidence type="ECO:0000256" key="10">
    <source>
        <dbReference type="SAM" id="Phobius"/>
    </source>
</evidence>
<comment type="caution">
    <text evidence="11">The sequence shown here is derived from an EMBL/GenBank/DDBJ whole genome shotgun (WGS) entry which is preliminary data.</text>
</comment>
<dbReference type="InterPro" id="IPR050368">
    <property type="entry name" value="ClC-type_chloride_channel"/>
</dbReference>
<accession>A0A1Q8ZK75</accession>
<dbReference type="InterPro" id="IPR014743">
    <property type="entry name" value="Cl-channel_core"/>
</dbReference>
<name>A0A1Q8ZK75_9HYPH</name>
<feature type="transmembrane region" description="Helical" evidence="10">
    <location>
        <begin position="286"/>
        <end position="307"/>
    </location>
</feature>
<keyword evidence="8" id="KW-0868">Chloride</keyword>
<dbReference type="CDD" id="cd00400">
    <property type="entry name" value="Voltage_gated_ClC"/>
    <property type="match status" value="1"/>
</dbReference>
<feature type="transmembrane region" description="Helical" evidence="10">
    <location>
        <begin position="83"/>
        <end position="104"/>
    </location>
</feature>
<dbReference type="OrthoDB" id="9814803at2"/>
<dbReference type="Proteomes" id="UP000186894">
    <property type="component" value="Unassembled WGS sequence"/>
</dbReference>
<evidence type="ECO:0000313" key="12">
    <source>
        <dbReference type="Proteomes" id="UP000186894"/>
    </source>
</evidence>
<keyword evidence="9" id="KW-0407">Ion channel</keyword>
<dbReference type="SUPFAM" id="SSF81340">
    <property type="entry name" value="Clc chloride channel"/>
    <property type="match status" value="1"/>
</dbReference>
<comment type="subcellular location">
    <subcellularLocation>
        <location evidence="1">Membrane</location>
        <topology evidence="1">Multi-pass membrane protein</topology>
    </subcellularLocation>
</comment>
<dbReference type="InterPro" id="IPR001807">
    <property type="entry name" value="ClC"/>
</dbReference>
<feature type="transmembrane region" description="Helical" evidence="10">
    <location>
        <begin position="35"/>
        <end position="63"/>
    </location>
</feature>
<protein>
    <submittedName>
        <fullName evidence="11">Chloride channel protein</fullName>
    </submittedName>
</protein>
<evidence type="ECO:0000256" key="4">
    <source>
        <dbReference type="ARBA" id="ARBA00022989"/>
    </source>
</evidence>
<evidence type="ECO:0000256" key="7">
    <source>
        <dbReference type="ARBA" id="ARBA00023173"/>
    </source>
</evidence>